<dbReference type="GO" id="GO:0052689">
    <property type="term" value="F:carboxylic ester hydrolase activity"/>
    <property type="evidence" value="ECO:0007669"/>
    <property type="project" value="TreeGrafter"/>
</dbReference>
<proteinExistence type="inferred from homology"/>
<dbReference type="Gene3D" id="3.40.50.1820">
    <property type="entry name" value="alpha/beta hydrolase"/>
    <property type="match status" value="1"/>
</dbReference>
<dbReference type="Pfam" id="PF02230">
    <property type="entry name" value="Abhydrolase_2"/>
    <property type="match status" value="1"/>
</dbReference>
<evidence type="ECO:0000256" key="2">
    <source>
        <dbReference type="ARBA" id="ARBA00012423"/>
    </source>
</evidence>
<dbReference type="OrthoDB" id="2418081at2759"/>
<feature type="domain" description="Phospholipase/carboxylesterase/thioesterase" evidence="4">
    <location>
        <begin position="10"/>
        <end position="222"/>
    </location>
</feature>
<evidence type="ECO:0000313" key="5">
    <source>
        <dbReference type="Proteomes" id="UP000192223"/>
    </source>
</evidence>
<sequence>MSSKMPSIRTIPQTKTKTGTVIFLHGSGDSGKGIMEWIQSLVQNFSLPHINFIFPTAPPKKYTPLNGQISNVWFDRFDIRPDVPEHLETLDSTAEEIKSLIMKEVSHGTSLNRIVVGGFSMGGALALHLAYRYLPDVAGVFALSSFLNNGSVVYNTLKSNPPKRLPPLLMFHGLEDELVSVKWGEETFRNLKKLGVNGQFVPLNGTTHELSKVELEELLKWIMDIVPEE</sequence>
<accession>A0A1W4WU75</accession>
<dbReference type="RefSeq" id="XP_018327451.1">
    <property type="nucleotide sequence ID" value="XM_018471949.1"/>
</dbReference>
<dbReference type="InterPro" id="IPR050565">
    <property type="entry name" value="LYPA1-2/EST-like"/>
</dbReference>
<keyword evidence="5" id="KW-1185">Reference proteome</keyword>
<dbReference type="Proteomes" id="UP000192223">
    <property type="component" value="Unplaced"/>
</dbReference>
<dbReference type="InterPro" id="IPR003140">
    <property type="entry name" value="PLipase/COase/thioEstase"/>
</dbReference>
<organism evidence="5 7">
    <name type="scientific">Agrilus planipennis</name>
    <name type="common">Emerald ash borer</name>
    <name type="synonym">Agrilus marcopoli</name>
    <dbReference type="NCBI Taxonomy" id="224129"/>
    <lineage>
        <taxon>Eukaryota</taxon>
        <taxon>Metazoa</taxon>
        <taxon>Ecdysozoa</taxon>
        <taxon>Arthropoda</taxon>
        <taxon>Hexapoda</taxon>
        <taxon>Insecta</taxon>
        <taxon>Pterygota</taxon>
        <taxon>Neoptera</taxon>
        <taxon>Endopterygota</taxon>
        <taxon>Coleoptera</taxon>
        <taxon>Polyphaga</taxon>
        <taxon>Elateriformia</taxon>
        <taxon>Buprestoidea</taxon>
        <taxon>Buprestidae</taxon>
        <taxon>Agrilinae</taxon>
        <taxon>Agrilus</taxon>
    </lineage>
</organism>
<evidence type="ECO:0000259" key="4">
    <source>
        <dbReference type="Pfam" id="PF02230"/>
    </source>
</evidence>
<evidence type="ECO:0000313" key="7">
    <source>
        <dbReference type="RefSeq" id="XP_018327451.1"/>
    </source>
</evidence>
<evidence type="ECO:0000256" key="3">
    <source>
        <dbReference type="ARBA" id="ARBA00022801"/>
    </source>
</evidence>
<dbReference type="RefSeq" id="XP_018327450.1">
    <property type="nucleotide sequence ID" value="XM_018471948.1"/>
</dbReference>
<evidence type="ECO:0000313" key="6">
    <source>
        <dbReference type="RefSeq" id="XP_018327450.1"/>
    </source>
</evidence>
<dbReference type="EC" id="3.1.2.22" evidence="2"/>
<dbReference type="AlphaFoldDB" id="A0A1W4WU75"/>
<dbReference type="PANTHER" id="PTHR10655:SF17">
    <property type="entry name" value="LYSOPHOSPHOLIPASE-LIKE PROTEIN 1"/>
    <property type="match status" value="1"/>
</dbReference>
<dbReference type="GO" id="GO:0005737">
    <property type="term" value="C:cytoplasm"/>
    <property type="evidence" value="ECO:0007669"/>
    <property type="project" value="TreeGrafter"/>
</dbReference>
<dbReference type="STRING" id="224129.A0A1W4WU75"/>
<keyword evidence="3" id="KW-0378">Hydrolase</keyword>
<dbReference type="KEGG" id="apln:108738503"/>
<name>A0A1W4WU75_AGRPL</name>
<dbReference type="GO" id="GO:0008474">
    <property type="term" value="F:palmitoyl-(protein) hydrolase activity"/>
    <property type="evidence" value="ECO:0007669"/>
    <property type="project" value="UniProtKB-EC"/>
</dbReference>
<evidence type="ECO:0000256" key="1">
    <source>
        <dbReference type="ARBA" id="ARBA00006499"/>
    </source>
</evidence>
<dbReference type="SUPFAM" id="SSF53474">
    <property type="entry name" value="alpha/beta-Hydrolases"/>
    <property type="match status" value="1"/>
</dbReference>
<dbReference type="InterPro" id="IPR029058">
    <property type="entry name" value="AB_hydrolase_fold"/>
</dbReference>
<gene>
    <name evidence="6 7" type="primary">LOC108738503</name>
</gene>
<dbReference type="GeneID" id="108738503"/>
<dbReference type="PANTHER" id="PTHR10655">
    <property type="entry name" value="LYSOPHOSPHOLIPASE-RELATED"/>
    <property type="match status" value="1"/>
</dbReference>
<protein>
    <recommendedName>
        <fullName evidence="2">palmitoyl-protein hydrolase</fullName>
        <ecNumber evidence="2">3.1.2.22</ecNumber>
    </recommendedName>
</protein>
<reference evidence="6 7" key="1">
    <citation type="submission" date="2025-04" db="UniProtKB">
        <authorList>
            <consortium name="RefSeq"/>
        </authorList>
    </citation>
    <scope>IDENTIFICATION</scope>
    <source>
        <tissue evidence="6 7">Entire body</tissue>
    </source>
</reference>
<comment type="similarity">
    <text evidence="1">Belongs to the AB hydrolase superfamily. AB hydrolase 2 family.</text>
</comment>